<reference evidence="1 2" key="1">
    <citation type="submission" date="2014-02" db="EMBL/GenBank/DDBJ databases">
        <title>Comparative genomics and transcriptomics to identify genetic mechanisms underlying the emergence of carbapenem resistant Acinetobacter baumannii (CRAb).</title>
        <authorList>
            <person name="Harris A.D."/>
            <person name="Johnson K.J."/>
            <person name="George J."/>
            <person name="Shefchek K."/>
            <person name="Daugherty S.C."/>
            <person name="Parankush S."/>
            <person name="Sadzewicz L."/>
            <person name="Tallon L."/>
            <person name="Sengamalay N."/>
            <person name="Hazen T.H."/>
            <person name="Rasko D.A."/>
        </authorList>
    </citation>
    <scope>NUCLEOTIDE SEQUENCE [LARGE SCALE GENOMIC DNA]</scope>
    <source>
        <strain evidence="1 2">1295743</strain>
    </source>
</reference>
<evidence type="ECO:0000313" key="1">
    <source>
        <dbReference type="EMBL" id="EXB03596.1"/>
    </source>
</evidence>
<dbReference type="Proteomes" id="UP000020595">
    <property type="component" value="Unassembled WGS sequence"/>
</dbReference>
<protein>
    <submittedName>
        <fullName evidence="1">Uncharacterized protein</fullName>
    </submittedName>
</protein>
<accession>A0A009HZ33</accession>
<evidence type="ECO:0000313" key="2">
    <source>
        <dbReference type="Proteomes" id="UP000020595"/>
    </source>
</evidence>
<dbReference type="RefSeq" id="WP_000030993.1">
    <property type="nucleotide sequence ID" value="NZ_JEWH01000083.1"/>
</dbReference>
<dbReference type="EMBL" id="JEWH01000083">
    <property type="protein sequence ID" value="EXB03596.1"/>
    <property type="molecule type" value="Genomic_DNA"/>
</dbReference>
<organism evidence="1 2">
    <name type="scientific">Acinetobacter baumannii (strain 1295743)</name>
    <dbReference type="NCBI Taxonomy" id="1310613"/>
    <lineage>
        <taxon>Bacteria</taxon>
        <taxon>Pseudomonadati</taxon>
        <taxon>Pseudomonadota</taxon>
        <taxon>Gammaproteobacteria</taxon>
        <taxon>Moraxellales</taxon>
        <taxon>Moraxellaceae</taxon>
        <taxon>Acinetobacter</taxon>
        <taxon>Acinetobacter calcoaceticus/baumannii complex</taxon>
    </lineage>
</organism>
<sequence length="70" mass="7870">MSKDFKALTYIADDNIADTVTWLLHHQDVFETFHFDVLSQELSVTHAAGRDIIRVGTFLNATYGILVTSV</sequence>
<dbReference type="GeneID" id="92893736"/>
<gene>
    <name evidence="1" type="ORF">J512_3921</name>
</gene>
<comment type="caution">
    <text evidence="1">The sequence shown here is derived from an EMBL/GenBank/DDBJ whole genome shotgun (WGS) entry which is preliminary data.</text>
</comment>
<dbReference type="PATRIC" id="fig|1310613.3.peg.3750"/>
<name>A0A009HZ33_ACIB9</name>
<dbReference type="AlphaFoldDB" id="A0A009HZ33"/>
<proteinExistence type="predicted"/>